<accession>A0A4P6ZID2</accession>
<organism evidence="3 4">
    <name type="scientific">Chryseobacterium salivictor</name>
    <dbReference type="NCBI Taxonomy" id="2547600"/>
    <lineage>
        <taxon>Bacteria</taxon>
        <taxon>Pseudomonadati</taxon>
        <taxon>Bacteroidota</taxon>
        <taxon>Flavobacteriia</taxon>
        <taxon>Flavobacteriales</taxon>
        <taxon>Weeksellaceae</taxon>
        <taxon>Chryseobacterium group</taxon>
        <taxon>Chryseobacterium</taxon>
    </lineage>
</organism>
<evidence type="ECO:0000256" key="1">
    <source>
        <dbReference type="SAM" id="MobiDB-lite"/>
    </source>
</evidence>
<dbReference type="KEGG" id="csal:NBC122_02740"/>
<feature type="transmembrane region" description="Helical" evidence="2">
    <location>
        <begin position="6"/>
        <end position="25"/>
    </location>
</feature>
<dbReference type="EMBL" id="CP037954">
    <property type="protein sequence ID" value="QBO59541.1"/>
    <property type="molecule type" value="Genomic_DNA"/>
</dbReference>
<evidence type="ECO:0000256" key="2">
    <source>
        <dbReference type="SAM" id="Phobius"/>
    </source>
</evidence>
<keyword evidence="2" id="KW-0812">Transmembrane</keyword>
<feature type="region of interest" description="Disordered" evidence="1">
    <location>
        <begin position="68"/>
        <end position="87"/>
    </location>
</feature>
<keyword evidence="2" id="KW-0472">Membrane</keyword>
<dbReference type="RefSeq" id="WP_133440873.1">
    <property type="nucleotide sequence ID" value="NZ_CP037954.1"/>
</dbReference>
<reference evidence="3 4" key="1">
    <citation type="submission" date="2019-03" db="EMBL/GenBank/DDBJ databases">
        <authorList>
            <person name="Kim H."/>
            <person name="Yu S.-M."/>
        </authorList>
    </citation>
    <scope>NUCLEOTIDE SEQUENCE [LARGE SCALE GENOMIC DNA]</scope>
    <source>
        <strain evidence="3 4">NBC122</strain>
    </source>
</reference>
<keyword evidence="2" id="KW-1133">Transmembrane helix</keyword>
<dbReference type="AlphaFoldDB" id="A0A4P6ZID2"/>
<protein>
    <submittedName>
        <fullName evidence="3">Uncharacterized protein</fullName>
    </submittedName>
</protein>
<proteinExistence type="predicted"/>
<evidence type="ECO:0000313" key="3">
    <source>
        <dbReference type="EMBL" id="QBO59541.1"/>
    </source>
</evidence>
<keyword evidence="4" id="KW-1185">Reference proteome</keyword>
<dbReference type="OrthoDB" id="852536at2"/>
<gene>
    <name evidence="3" type="ORF">NBC122_02740</name>
</gene>
<name>A0A4P6ZID2_9FLAO</name>
<evidence type="ECO:0000313" key="4">
    <source>
        <dbReference type="Proteomes" id="UP000294419"/>
    </source>
</evidence>
<feature type="region of interest" description="Disordered" evidence="1">
    <location>
        <begin position="103"/>
        <end position="125"/>
    </location>
</feature>
<dbReference type="Proteomes" id="UP000294419">
    <property type="component" value="Chromosome"/>
</dbReference>
<sequence>MTKFAAIVIALYFLYYAGNMIYDLFLKKEITVKNEETEEFSLMEFSEKYEDDVKDIGIEDVENLNMPNSFTKRELSPSPIEESEEREDIDYWREKFESEQNIDSFHQNNEVIPSSSNEETHSIPNKTSKDKWHQLLNLAETSVQLISNNDGYKIYQSMM</sequence>